<reference evidence="2 3" key="1">
    <citation type="submission" date="2023-10" db="EMBL/GenBank/DDBJ databases">
        <title>Characterization of rhizosphere-enriched actinobacteria from wheat plants lab-grown on chernevaya soil.</title>
        <authorList>
            <person name="Tikhonova E.N."/>
            <person name="Konopkin A."/>
            <person name="Kravchenko I.K."/>
        </authorList>
    </citation>
    <scope>NUCLEOTIDE SEQUENCE [LARGE SCALE GENOMIC DNA]</scope>
    <source>
        <strain evidence="2 3">RR29</strain>
    </source>
</reference>
<dbReference type="PROSITE" id="PS51257">
    <property type="entry name" value="PROKAR_LIPOPROTEIN"/>
    <property type="match status" value="1"/>
</dbReference>
<dbReference type="Proteomes" id="UP001187346">
    <property type="component" value="Unassembled WGS sequence"/>
</dbReference>
<evidence type="ECO:0008006" key="4">
    <source>
        <dbReference type="Google" id="ProtNLM"/>
    </source>
</evidence>
<feature type="signal peptide" evidence="1">
    <location>
        <begin position="1"/>
        <end position="19"/>
    </location>
</feature>
<name>A0ABU4FJ18_9ACTN</name>
<protein>
    <recommendedName>
        <fullName evidence="4">Secreted protein</fullName>
    </recommendedName>
</protein>
<proteinExistence type="predicted"/>
<dbReference type="EMBL" id="JAWMAJ010000137">
    <property type="protein sequence ID" value="MDV7220603.1"/>
    <property type="molecule type" value="Genomic_DNA"/>
</dbReference>
<evidence type="ECO:0000313" key="3">
    <source>
        <dbReference type="Proteomes" id="UP001187346"/>
    </source>
</evidence>
<evidence type="ECO:0000313" key="2">
    <source>
        <dbReference type="EMBL" id="MDV7220603.1"/>
    </source>
</evidence>
<gene>
    <name evidence="2" type="ORF">R5A26_32145</name>
</gene>
<keyword evidence="1" id="KW-0732">Signal</keyword>
<evidence type="ECO:0000256" key="1">
    <source>
        <dbReference type="SAM" id="SignalP"/>
    </source>
</evidence>
<feature type="chain" id="PRO_5045372022" description="Secreted protein" evidence="1">
    <location>
        <begin position="20"/>
        <end position="93"/>
    </location>
</feature>
<sequence length="93" mass="9326">MKTRTAACAVLLALTAALAACSSSDSTNADPAACKAALTAEFKKAAAAGDKATPGDRPAACDGLDDKTTQRLATEVLSEQVDDTLKGLETATP</sequence>
<comment type="caution">
    <text evidence="2">The sequence shown here is derived from an EMBL/GenBank/DDBJ whole genome shotgun (WGS) entry which is preliminary data.</text>
</comment>
<accession>A0ABU4FJ18</accession>
<keyword evidence="3" id="KW-1185">Reference proteome</keyword>
<organism evidence="2 3">
    <name type="scientific">Streptomyces prunicolor</name>
    <dbReference type="NCBI Taxonomy" id="67348"/>
    <lineage>
        <taxon>Bacteria</taxon>
        <taxon>Bacillati</taxon>
        <taxon>Actinomycetota</taxon>
        <taxon>Actinomycetes</taxon>
        <taxon>Kitasatosporales</taxon>
        <taxon>Streptomycetaceae</taxon>
        <taxon>Streptomyces</taxon>
    </lineage>
</organism>
<dbReference type="RefSeq" id="WP_317774121.1">
    <property type="nucleotide sequence ID" value="NZ_JAWMAJ010000137.1"/>
</dbReference>